<name>A0A365Y2C5_9BACT</name>
<dbReference type="OrthoDB" id="9867664at2"/>
<organism evidence="1 2">
    <name type="scientific">Chitinophaga flava</name>
    <dbReference type="NCBI Taxonomy" id="2259036"/>
    <lineage>
        <taxon>Bacteria</taxon>
        <taxon>Pseudomonadati</taxon>
        <taxon>Bacteroidota</taxon>
        <taxon>Chitinophagia</taxon>
        <taxon>Chitinophagales</taxon>
        <taxon>Chitinophagaceae</taxon>
        <taxon>Chitinophaga</taxon>
    </lineage>
</organism>
<gene>
    <name evidence="1" type="ORF">DF182_07715</name>
</gene>
<dbReference type="AlphaFoldDB" id="A0A365Y2C5"/>
<proteinExistence type="predicted"/>
<comment type="caution">
    <text evidence="1">The sequence shown here is derived from an EMBL/GenBank/DDBJ whole genome shotgun (WGS) entry which is preliminary data.</text>
</comment>
<sequence>MVFGQENIFIIDADLSQSGYYSFINCCFRVKEVTIGDITQSSLLGVAQPLFKQVLLKEGQRSAAALGKNSADEIIHLLKEAKSGENEAAEALLETLEIDLNGIECFDGYYFFLIEEQGFDRLLISDNVDQKNYEFKLPKNHFYKSIKSLLAWINDVTYIALKTDI</sequence>
<protein>
    <submittedName>
        <fullName evidence="1">Uncharacterized protein</fullName>
    </submittedName>
</protein>
<accession>A0A365Y2C5</accession>
<dbReference type="Proteomes" id="UP000253410">
    <property type="component" value="Unassembled WGS sequence"/>
</dbReference>
<evidence type="ECO:0000313" key="1">
    <source>
        <dbReference type="EMBL" id="RBL92458.1"/>
    </source>
</evidence>
<dbReference type="RefSeq" id="WP_113615060.1">
    <property type="nucleotide sequence ID" value="NZ_QFFJ01000001.1"/>
</dbReference>
<evidence type="ECO:0000313" key="2">
    <source>
        <dbReference type="Proteomes" id="UP000253410"/>
    </source>
</evidence>
<keyword evidence="2" id="KW-1185">Reference proteome</keyword>
<reference evidence="1 2" key="1">
    <citation type="submission" date="2018-05" db="EMBL/GenBank/DDBJ databases">
        <title>Chitinophaga sp. K3CV102501T nov., isolated from isolated from a monsoon evergreen broad-leaved forest soil.</title>
        <authorList>
            <person name="Lv Y."/>
        </authorList>
    </citation>
    <scope>NUCLEOTIDE SEQUENCE [LARGE SCALE GENOMIC DNA]</scope>
    <source>
        <strain evidence="1 2">GDMCC 1.1325</strain>
    </source>
</reference>
<dbReference type="Pfam" id="PF15593">
    <property type="entry name" value="Imm42"/>
    <property type="match status" value="1"/>
</dbReference>
<dbReference type="EMBL" id="QFFJ01000001">
    <property type="protein sequence ID" value="RBL92458.1"/>
    <property type="molecule type" value="Genomic_DNA"/>
</dbReference>
<dbReference type="InterPro" id="IPR028958">
    <property type="entry name" value="Imm42"/>
</dbReference>